<dbReference type="PROSITE" id="PS51840">
    <property type="entry name" value="C2_NT"/>
    <property type="match status" value="1"/>
</dbReference>
<name>A0A1J4MGG6_9CRYT</name>
<evidence type="ECO:0000256" key="1">
    <source>
        <dbReference type="SAM" id="Coils"/>
    </source>
</evidence>
<dbReference type="Proteomes" id="UP000186176">
    <property type="component" value="Unassembled WGS sequence"/>
</dbReference>
<dbReference type="Pfam" id="PF10358">
    <property type="entry name" value="NT-C2"/>
    <property type="match status" value="1"/>
</dbReference>
<dbReference type="OrthoDB" id="340336at2759"/>
<gene>
    <name evidence="4" type="ORF">cubi_02538</name>
</gene>
<keyword evidence="5" id="KW-1185">Reference proteome</keyword>
<dbReference type="AlphaFoldDB" id="A0A1J4MGG6"/>
<evidence type="ECO:0000256" key="2">
    <source>
        <dbReference type="SAM" id="MobiDB-lite"/>
    </source>
</evidence>
<feature type="coiled-coil region" evidence="1">
    <location>
        <begin position="576"/>
        <end position="614"/>
    </location>
</feature>
<feature type="domain" description="C2 NT-type" evidence="3">
    <location>
        <begin position="7"/>
        <end position="163"/>
    </location>
</feature>
<organism evidence="4 5">
    <name type="scientific">Cryptosporidium ubiquitum</name>
    <dbReference type="NCBI Taxonomy" id="857276"/>
    <lineage>
        <taxon>Eukaryota</taxon>
        <taxon>Sar</taxon>
        <taxon>Alveolata</taxon>
        <taxon>Apicomplexa</taxon>
        <taxon>Conoidasida</taxon>
        <taxon>Coccidia</taxon>
        <taxon>Eucoccidiorida</taxon>
        <taxon>Eimeriorina</taxon>
        <taxon>Cryptosporidiidae</taxon>
        <taxon>Cryptosporidium</taxon>
    </lineage>
</organism>
<accession>A0A1J4MGG6</accession>
<evidence type="ECO:0000313" key="4">
    <source>
        <dbReference type="EMBL" id="OII73326.1"/>
    </source>
</evidence>
<dbReference type="InterPro" id="IPR019448">
    <property type="entry name" value="NT-C2"/>
</dbReference>
<proteinExistence type="predicted"/>
<keyword evidence="1" id="KW-0175">Coiled coil</keyword>
<comment type="caution">
    <text evidence="4">The sequence shown here is derived from an EMBL/GenBank/DDBJ whole genome shotgun (WGS) entry which is preliminary data.</text>
</comment>
<protein>
    <recommendedName>
        <fullName evidence="3">C2 NT-type domain-containing protein</fullName>
    </recommendedName>
</protein>
<feature type="coiled-coil region" evidence="1">
    <location>
        <begin position="449"/>
        <end position="498"/>
    </location>
</feature>
<dbReference type="RefSeq" id="XP_028874669.1">
    <property type="nucleotide sequence ID" value="XM_029019549.1"/>
</dbReference>
<feature type="compositionally biased region" description="Basic and acidic residues" evidence="2">
    <location>
        <begin position="556"/>
        <end position="568"/>
    </location>
</feature>
<sequence length="693" mass="79078">MRLVRAVKHIGQNAEKFRFDLKVENLHVFLHEECEITIDWIRGPKRISGKETVSCVNGSIIHPFYQPMVLIATLFQKSSQKPGKTQSNSETFLPKDSRLVVYGRFKGNPLVTLIGEVPLELSSFANSYRLAGYEVSEPVRVEIPLIKCSDPNSFIEIYVTCSSLGQVSEGFDDTASMMSGFTSVYSEISEIPVQNLSELKNNFANTSDFSSNKNRVNQKGLIINDFDKKDTKLSCESTLGIPMFSIKEDIEVSNETIRETEELTETATIVDVEVNNEKSEAQIHNITHNENTLDTVTSGLNPINNHNHHHNEINQKTAPSYYPNPIIKLPNQSVENFKTFDSASEQGVTKASSPHSSTSHEILTQRLYMEQEEYRRKIHEYNMEISSLKQQLQIYSEQEKNWKQREADLMNEIMLLRNTEDLSDKSDDKSNTEANKGAKVVGLDDYCLLQQEVSELTGIRDELRRLRESDRFKYEKYISQLENQIQDITKQFEIYKRNGQIQDEVEEEIFSIPKHPSSFATANSHASEYTIAGKAIKLSVSMNDDNETGNHTSSKTLDHNQHLGEDSSSHNLSYGFEEIEKELISTKLALAQTETNYQIEVNNLRSRIEKQRKQLLSYSSYVGNLEVINADLKYGNKKHKNFKSSDGDFDENIAENQNNQTFVTSSQDSSKSKSGKNINTINLYWKTLKQRIR</sequence>
<dbReference type="VEuPathDB" id="CryptoDB:cubi_02538"/>
<reference evidence="4 5" key="1">
    <citation type="submission" date="2016-10" db="EMBL/GenBank/DDBJ databases">
        <title>Reductive evolution of mitochondrial metabolism and differential evolution of invasion-related proteins in Cryptosporidium.</title>
        <authorList>
            <person name="Liu S."/>
            <person name="Roellig D.M."/>
            <person name="Guo Y."/>
            <person name="Li N."/>
            <person name="Frace M.A."/>
            <person name="Tang K."/>
            <person name="Zhang L."/>
            <person name="Feng Y."/>
            <person name="Xiao L."/>
        </authorList>
    </citation>
    <scope>NUCLEOTIDE SEQUENCE [LARGE SCALE GENOMIC DNA]</scope>
    <source>
        <strain evidence="4">39726</strain>
    </source>
</reference>
<evidence type="ECO:0000259" key="3">
    <source>
        <dbReference type="PROSITE" id="PS51840"/>
    </source>
</evidence>
<dbReference type="EMBL" id="LRBP01000016">
    <property type="protein sequence ID" value="OII73326.1"/>
    <property type="molecule type" value="Genomic_DNA"/>
</dbReference>
<feature type="coiled-coil region" evidence="1">
    <location>
        <begin position="371"/>
        <end position="405"/>
    </location>
</feature>
<dbReference type="GeneID" id="39979328"/>
<feature type="region of interest" description="Disordered" evidence="2">
    <location>
        <begin position="542"/>
        <end position="568"/>
    </location>
</feature>
<evidence type="ECO:0000313" key="5">
    <source>
        <dbReference type="Proteomes" id="UP000186176"/>
    </source>
</evidence>